<organism evidence="1 2">
    <name type="scientific">Anisodus tanguticus</name>
    <dbReference type="NCBI Taxonomy" id="243964"/>
    <lineage>
        <taxon>Eukaryota</taxon>
        <taxon>Viridiplantae</taxon>
        <taxon>Streptophyta</taxon>
        <taxon>Embryophyta</taxon>
        <taxon>Tracheophyta</taxon>
        <taxon>Spermatophyta</taxon>
        <taxon>Magnoliopsida</taxon>
        <taxon>eudicotyledons</taxon>
        <taxon>Gunneridae</taxon>
        <taxon>Pentapetalae</taxon>
        <taxon>asterids</taxon>
        <taxon>lamiids</taxon>
        <taxon>Solanales</taxon>
        <taxon>Solanaceae</taxon>
        <taxon>Solanoideae</taxon>
        <taxon>Hyoscyameae</taxon>
        <taxon>Anisodus</taxon>
    </lineage>
</organism>
<proteinExistence type="predicted"/>
<dbReference type="EMBL" id="JAVYJV010000005">
    <property type="protein sequence ID" value="KAK4371010.1"/>
    <property type="molecule type" value="Genomic_DNA"/>
</dbReference>
<protein>
    <submittedName>
        <fullName evidence="1">Uncharacterized protein</fullName>
    </submittedName>
</protein>
<reference evidence="1" key="1">
    <citation type="submission" date="2023-12" db="EMBL/GenBank/DDBJ databases">
        <title>Genome assembly of Anisodus tanguticus.</title>
        <authorList>
            <person name="Wang Y.-J."/>
        </authorList>
    </citation>
    <scope>NUCLEOTIDE SEQUENCE</scope>
    <source>
        <strain evidence="1">KB-2021</strain>
        <tissue evidence="1">Leaf</tissue>
    </source>
</reference>
<gene>
    <name evidence="1" type="ORF">RND71_010485</name>
</gene>
<dbReference type="Proteomes" id="UP001291623">
    <property type="component" value="Unassembled WGS sequence"/>
</dbReference>
<accession>A0AAE1SJA7</accession>
<name>A0AAE1SJA7_9SOLA</name>
<dbReference type="AlphaFoldDB" id="A0AAE1SJA7"/>
<sequence length="92" mass="10356">MGDMCSMLSACICGLGYYTTLWGQLKEGETKKDIKGNVSASDEKVPLLQDQKQEGDSQLRIYLSLVESLLWSMFLLSKEIAIEKYFKPEVIA</sequence>
<keyword evidence="2" id="KW-1185">Reference proteome</keyword>
<evidence type="ECO:0000313" key="1">
    <source>
        <dbReference type="EMBL" id="KAK4371010.1"/>
    </source>
</evidence>
<comment type="caution">
    <text evidence="1">The sequence shown here is derived from an EMBL/GenBank/DDBJ whole genome shotgun (WGS) entry which is preliminary data.</text>
</comment>
<evidence type="ECO:0000313" key="2">
    <source>
        <dbReference type="Proteomes" id="UP001291623"/>
    </source>
</evidence>